<dbReference type="EMBL" id="FPIA01000021">
    <property type="protein sequence ID" value="SFV88209.1"/>
    <property type="molecule type" value="Genomic_DNA"/>
</dbReference>
<proteinExistence type="predicted"/>
<keyword evidence="2" id="KW-0830">Ubiquinone</keyword>
<dbReference type="Gene3D" id="3.30.1050.10">
    <property type="entry name" value="SCP2 sterol-binding domain"/>
    <property type="match status" value="1"/>
</dbReference>
<evidence type="ECO:0000259" key="1">
    <source>
        <dbReference type="Pfam" id="PF02036"/>
    </source>
</evidence>
<dbReference type="InterPro" id="IPR003033">
    <property type="entry name" value="SCP2_sterol-bd_dom"/>
</dbReference>
<dbReference type="SUPFAM" id="SSF55718">
    <property type="entry name" value="SCP-like"/>
    <property type="match status" value="1"/>
</dbReference>
<protein>
    <submittedName>
        <fullName evidence="2">Protein YigP (COG3165) clustered with ubiquinone biosynthetic genes</fullName>
    </submittedName>
</protein>
<gene>
    <name evidence="2" type="ORF">MNB_SUP05-SYMBIONT-7-529</name>
</gene>
<dbReference type="PANTHER" id="PTHR38693:SF1">
    <property type="entry name" value="UBIQUINONE BIOSYNTHESIS ACCESSORY FACTOR UBIJ"/>
    <property type="match status" value="1"/>
</dbReference>
<dbReference type="AlphaFoldDB" id="A0A1W1E2R1"/>
<dbReference type="GO" id="GO:0006744">
    <property type="term" value="P:ubiquinone biosynthetic process"/>
    <property type="evidence" value="ECO:0007669"/>
    <property type="project" value="InterPro"/>
</dbReference>
<feature type="domain" description="SCP2" evidence="1">
    <location>
        <begin position="18"/>
        <end position="105"/>
    </location>
</feature>
<dbReference type="Pfam" id="PF02036">
    <property type="entry name" value="SCP2"/>
    <property type="match status" value="1"/>
</dbReference>
<dbReference type="PANTHER" id="PTHR38693">
    <property type="entry name" value="UBIQUINONE BIOSYNTHESIS PROTEIN UBIJ"/>
    <property type="match status" value="1"/>
</dbReference>
<dbReference type="InterPro" id="IPR038989">
    <property type="entry name" value="UbiJ"/>
</dbReference>
<name>A0A1W1E2R1_9ZZZZ</name>
<dbReference type="InterPro" id="IPR036527">
    <property type="entry name" value="SCP2_sterol-bd_dom_sf"/>
</dbReference>
<sequence length="159" mass="17886">MQALILERALNFLLETHPIDIQPLDGKKVHFCLQDFPMEMNFICTNNRIFVTTDADINTDVNITLQASVFLALFQGEDLTELLRQDKIVIHGDVKTAQLLVDLLQQVDIDLEELLSKYTGDVVAHQVGKLAKKFKSADNPIGSIKEGITNFLITPSRHL</sequence>
<accession>A0A1W1E2R1</accession>
<evidence type="ECO:0000313" key="2">
    <source>
        <dbReference type="EMBL" id="SFV88209.1"/>
    </source>
</evidence>
<organism evidence="2">
    <name type="scientific">hydrothermal vent metagenome</name>
    <dbReference type="NCBI Taxonomy" id="652676"/>
    <lineage>
        <taxon>unclassified sequences</taxon>
        <taxon>metagenomes</taxon>
        <taxon>ecological metagenomes</taxon>
    </lineage>
</organism>
<reference evidence="2" key="1">
    <citation type="submission" date="2016-10" db="EMBL/GenBank/DDBJ databases">
        <authorList>
            <person name="de Groot N.N."/>
        </authorList>
    </citation>
    <scope>NUCLEOTIDE SEQUENCE</scope>
</reference>